<dbReference type="SUPFAM" id="SSF53748">
    <property type="entry name" value="Phosphoglycerate kinase"/>
    <property type="match status" value="1"/>
</dbReference>
<evidence type="ECO:0000256" key="8">
    <source>
        <dbReference type="ARBA" id="ARBA00022777"/>
    </source>
</evidence>
<dbReference type="InterPro" id="IPR001576">
    <property type="entry name" value="Phosphoglycerate_kinase"/>
</dbReference>
<evidence type="ECO:0000256" key="7">
    <source>
        <dbReference type="ARBA" id="ARBA00022741"/>
    </source>
</evidence>
<dbReference type="PANTHER" id="PTHR11406">
    <property type="entry name" value="PHOSPHOGLYCERATE KINASE"/>
    <property type="match status" value="1"/>
</dbReference>
<dbReference type="InterPro" id="IPR015824">
    <property type="entry name" value="Phosphoglycerate_kinase_N"/>
</dbReference>
<comment type="caution">
    <text evidence="13">The sequence shown here is derived from an EMBL/GenBank/DDBJ whole genome shotgun (WGS) entry which is preliminary data.</text>
</comment>
<keyword evidence="9" id="KW-0067">ATP-binding</keyword>
<evidence type="ECO:0000256" key="9">
    <source>
        <dbReference type="ARBA" id="ARBA00022840"/>
    </source>
</evidence>
<keyword evidence="10" id="KW-0460">Magnesium</keyword>
<evidence type="ECO:0000313" key="13">
    <source>
        <dbReference type="EMBL" id="KAK3775708.1"/>
    </source>
</evidence>
<feature type="non-terminal residue" evidence="13">
    <location>
        <position position="1"/>
    </location>
</feature>
<protein>
    <recommendedName>
        <fullName evidence="4">phosphoglycerate kinase</fullName>
        <ecNumber evidence="4">2.7.2.3</ecNumber>
    </recommendedName>
</protein>
<dbReference type="GO" id="GO:0006096">
    <property type="term" value="P:glycolytic process"/>
    <property type="evidence" value="ECO:0007669"/>
    <property type="project" value="UniProtKB-KW"/>
</dbReference>
<keyword evidence="6" id="KW-0479">Metal-binding</keyword>
<keyword evidence="8" id="KW-0418">Kinase</keyword>
<evidence type="ECO:0000256" key="3">
    <source>
        <dbReference type="ARBA" id="ARBA00008982"/>
    </source>
</evidence>
<name>A0AAE1DNA0_9GAST</name>
<dbReference type="Gene3D" id="3.40.50.1260">
    <property type="entry name" value="Phosphoglycerate kinase, N-terminal domain"/>
    <property type="match status" value="1"/>
</dbReference>
<organism evidence="13 14">
    <name type="scientific">Elysia crispata</name>
    <name type="common">lettuce slug</name>
    <dbReference type="NCBI Taxonomy" id="231223"/>
    <lineage>
        <taxon>Eukaryota</taxon>
        <taxon>Metazoa</taxon>
        <taxon>Spiralia</taxon>
        <taxon>Lophotrochozoa</taxon>
        <taxon>Mollusca</taxon>
        <taxon>Gastropoda</taxon>
        <taxon>Heterobranchia</taxon>
        <taxon>Euthyneura</taxon>
        <taxon>Panpulmonata</taxon>
        <taxon>Sacoglossa</taxon>
        <taxon>Placobranchoidea</taxon>
        <taxon>Plakobranchidae</taxon>
        <taxon>Elysia</taxon>
    </lineage>
</organism>
<evidence type="ECO:0000256" key="1">
    <source>
        <dbReference type="ARBA" id="ARBA00001946"/>
    </source>
</evidence>
<dbReference type="EMBL" id="JAWDGP010003287">
    <property type="protein sequence ID" value="KAK3775708.1"/>
    <property type="molecule type" value="Genomic_DNA"/>
</dbReference>
<dbReference type="PANTHER" id="PTHR11406:SF0">
    <property type="entry name" value="PHOSPHOGLYCERATE KINASE"/>
    <property type="match status" value="1"/>
</dbReference>
<evidence type="ECO:0000256" key="2">
    <source>
        <dbReference type="ARBA" id="ARBA00004838"/>
    </source>
</evidence>
<keyword evidence="14" id="KW-1185">Reference proteome</keyword>
<comment type="cofactor">
    <cofactor evidence="1">
        <name>Mg(2+)</name>
        <dbReference type="ChEBI" id="CHEBI:18420"/>
    </cofactor>
</comment>
<keyword evidence="7" id="KW-0547">Nucleotide-binding</keyword>
<keyword evidence="5" id="KW-0808">Transferase</keyword>
<dbReference type="GO" id="GO:0043531">
    <property type="term" value="F:ADP binding"/>
    <property type="evidence" value="ECO:0007669"/>
    <property type="project" value="TreeGrafter"/>
</dbReference>
<accession>A0AAE1DNA0</accession>
<evidence type="ECO:0000256" key="4">
    <source>
        <dbReference type="ARBA" id="ARBA00013061"/>
    </source>
</evidence>
<dbReference type="AlphaFoldDB" id="A0AAE1DNA0"/>
<dbReference type="InterPro" id="IPR036043">
    <property type="entry name" value="Phosphoglycerate_kinase_sf"/>
</dbReference>
<evidence type="ECO:0000256" key="11">
    <source>
        <dbReference type="ARBA" id="ARBA00023152"/>
    </source>
</evidence>
<dbReference type="Pfam" id="PF00162">
    <property type="entry name" value="PGK"/>
    <property type="match status" value="1"/>
</dbReference>
<dbReference type="GO" id="GO:0004618">
    <property type="term" value="F:phosphoglycerate kinase activity"/>
    <property type="evidence" value="ECO:0007669"/>
    <property type="project" value="UniProtKB-EC"/>
</dbReference>
<dbReference type="Proteomes" id="UP001283361">
    <property type="component" value="Unassembled WGS sequence"/>
</dbReference>
<comment type="pathway">
    <text evidence="2">Carbohydrate degradation; glycolysis; pyruvate from D-glyceraldehyde 3-phosphate: step 2/5.</text>
</comment>
<dbReference type="GO" id="GO:0006094">
    <property type="term" value="P:gluconeogenesis"/>
    <property type="evidence" value="ECO:0007669"/>
    <property type="project" value="TreeGrafter"/>
</dbReference>
<dbReference type="EC" id="2.7.2.3" evidence="4"/>
<evidence type="ECO:0000256" key="12">
    <source>
        <dbReference type="SAM" id="MobiDB-lite"/>
    </source>
</evidence>
<feature type="region of interest" description="Disordered" evidence="12">
    <location>
        <begin position="99"/>
        <end position="119"/>
    </location>
</feature>
<dbReference type="GO" id="GO:0005829">
    <property type="term" value="C:cytosol"/>
    <property type="evidence" value="ECO:0007669"/>
    <property type="project" value="TreeGrafter"/>
</dbReference>
<evidence type="ECO:0000256" key="5">
    <source>
        <dbReference type="ARBA" id="ARBA00022679"/>
    </source>
</evidence>
<dbReference type="GO" id="GO:0046872">
    <property type="term" value="F:metal ion binding"/>
    <property type="evidence" value="ECO:0007669"/>
    <property type="project" value="UniProtKB-KW"/>
</dbReference>
<proteinExistence type="inferred from homology"/>
<dbReference type="GO" id="GO:0005524">
    <property type="term" value="F:ATP binding"/>
    <property type="evidence" value="ECO:0007669"/>
    <property type="project" value="UniProtKB-KW"/>
</dbReference>
<evidence type="ECO:0000256" key="6">
    <source>
        <dbReference type="ARBA" id="ARBA00022723"/>
    </source>
</evidence>
<gene>
    <name evidence="13" type="ORF">RRG08_054491</name>
</gene>
<sequence>LGLKKQIYDYVDIRRQLDGAFLLIMGTEVLNEIFRNLLLLYHALDIVDNVFLCGNMAAVFQSAAASSNVKEFRDVQMVIPRILHKARLKKVTLGQVTDSYATKDPSNPDEEPRTVHMESSLPRGYTRCDMGPVSLTNLTSAIRASRLIVLCGTTGSVQYEHHQRGTKGRLASSERDQR</sequence>
<reference evidence="13" key="1">
    <citation type="journal article" date="2023" name="G3 (Bethesda)">
        <title>A reference genome for the long-term kleptoplast-retaining sea slug Elysia crispata morphotype clarki.</title>
        <authorList>
            <person name="Eastman K.E."/>
            <person name="Pendleton A.L."/>
            <person name="Shaikh M.A."/>
            <person name="Suttiyut T."/>
            <person name="Ogas R."/>
            <person name="Tomko P."/>
            <person name="Gavelis G."/>
            <person name="Widhalm J.R."/>
            <person name="Wisecaver J.H."/>
        </authorList>
    </citation>
    <scope>NUCLEOTIDE SEQUENCE</scope>
    <source>
        <strain evidence="13">ECLA1</strain>
    </source>
</reference>
<comment type="similarity">
    <text evidence="3">Belongs to the phosphoglycerate kinase family.</text>
</comment>
<evidence type="ECO:0000313" key="14">
    <source>
        <dbReference type="Proteomes" id="UP001283361"/>
    </source>
</evidence>
<keyword evidence="11" id="KW-0324">Glycolysis</keyword>
<evidence type="ECO:0000256" key="10">
    <source>
        <dbReference type="ARBA" id="ARBA00022842"/>
    </source>
</evidence>